<dbReference type="PROSITE" id="PS50103">
    <property type="entry name" value="ZF_C3H1"/>
    <property type="match status" value="2"/>
</dbReference>
<sequence>MLSTINPQGDLAVPLHTGTGQLATPPVLNQKQPIIEATVPVQLRQLLKQCYGLEESADLYVVPNNPNKFVYFLLFFSLFVFYRGQLRTVDLSGSQTIQQSNISPVIVLYTFIANAVERDSMTACIIHIRGSMYSEAFCVNEAEWNKGVSDKEREFLHKERRRTSAYKTSLCSAFRDSGQCPYGFQCRFAHGIAELRPAPGPHPKYKTQLCNKFALYGLCPYGGRCQFIHMRPHEMQNDMAQMNFTTSLDGGANHPLRYGHCSRDTRPPRFYAGNASVVEGAGFDRRDSLSQQCFGSGNNFRAVRMPSGDCDSHAVQSFWHQYRSNADVAGSMERTLSVRPIVGSNRLNSGSTAVDDMFSTMSIGECNNPFTQSCFPRINFENSNRNGAAVSHVRSTDMSYRTP</sequence>
<dbReference type="InterPro" id="IPR045877">
    <property type="entry name" value="ZFP36-like"/>
</dbReference>
<evidence type="ECO:0000256" key="3">
    <source>
        <dbReference type="ARBA" id="ARBA00022771"/>
    </source>
</evidence>
<keyword evidence="7" id="KW-1185">Reference proteome</keyword>
<evidence type="ECO:0000256" key="4">
    <source>
        <dbReference type="ARBA" id="ARBA00022833"/>
    </source>
</evidence>
<keyword evidence="1 5" id="KW-0479">Metal-binding</keyword>
<dbReference type="FunFam" id="4.10.1000.10:FF:000001">
    <property type="entry name" value="zinc finger CCCH domain-containing protein 15-like"/>
    <property type="match status" value="1"/>
</dbReference>
<evidence type="ECO:0000313" key="8">
    <source>
        <dbReference type="WBParaSite" id="EEL_0000772401-mRNA-1"/>
    </source>
</evidence>
<keyword evidence="4 5" id="KW-0862">Zinc</keyword>
<dbReference type="SUPFAM" id="SSF90229">
    <property type="entry name" value="CCCH zinc finger"/>
    <property type="match status" value="2"/>
</dbReference>
<organism evidence="7 8">
    <name type="scientific">Elaeophora elaphi</name>
    <dbReference type="NCBI Taxonomy" id="1147741"/>
    <lineage>
        <taxon>Eukaryota</taxon>
        <taxon>Metazoa</taxon>
        <taxon>Ecdysozoa</taxon>
        <taxon>Nematoda</taxon>
        <taxon>Chromadorea</taxon>
        <taxon>Rhabditida</taxon>
        <taxon>Spirurina</taxon>
        <taxon>Spiruromorpha</taxon>
        <taxon>Filarioidea</taxon>
        <taxon>Onchocercidae</taxon>
        <taxon>Elaeophora</taxon>
    </lineage>
</organism>
<dbReference type="GO" id="GO:0003730">
    <property type="term" value="F:mRNA 3'-UTR binding"/>
    <property type="evidence" value="ECO:0007669"/>
    <property type="project" value="TreeGrafter"/>
</dbReference>
<dbReference type="WBParaSite" id="EEL_0000772401-mRNA-1">
    <property type="protein sequence ID" value="EEL_0000772401-mRNA-1"/>
    <property type="gene ID" value="EEL_0000772401"/>
</dbReference>
<dbReference type="GO" id="GO:0005829">
    <property type="term" value="C:cytosol"/>
    <property type="evidence" value="ECO:0007669"/>
    <property type="project" value="TreeGrafter"/>
</dbReference>
<feature type="domain" description="C3H1-type" evidence="6">
    <location>
        <begin position="165"/>
        <end position="193"/>
    </location>
</feature>
<dbReference type="SMART" id="SM00356">
    <property type="entry name" value="ZnF_C3H1"/>
    <property type="match status" value="2"/>
</dbReference>
<dbReference type="Proteomes" id="UP000050640">
    <property type="component" value="Unplaced"/>
</dbReference>
<feature type="domain" description="C3H1-type" evidence="6">
    <location>
        <begin position="204"/>
        <end position="232"/>
    </location>
</feature>
<evidence type="ECO:0000259" key="6">
    <source>
        <dbReference type="PROSITE" id="PS50103"/>
    </source>
</evidence>
<dbReference type="AlphaFoldDB" id="A0A0R3RZG7"/>
<proteinExistence type="predicted"/>
<dbReference type="GO" id="GO:0030154">
    <property type="term" value="P:cell differentiation"/>
    <property type="evidence" value="ECO:0007669"/>
    <property type="project" value="UniProtKB-ARBA"/>
</dbReference>
<dbReference type="GO" id="GO:0043186">
    <property type="term" value="C:P granule"/>
    <property type="evidence" value="ECO:0007669"/>
    <property type="project" value="UniProtKB-ARBA"/>
</dbReference>
<evidence type="ECO:0000256" key="1">
    <source>
        <dbReference type="ARBA" id="ARBA00022723"/>
    </source>
</evidence>
<dbReference type="Gene3D" id="4.10.1000.10">
    <property type="entry name" value="Zinc finger, CCCH-type"/>
    <property type="match status" value="1"/>
</dbReference>
<dbReference type="PANTHER" id="PTHR12547">
    <property type="entry name" value="CCCH ZINC FINGER/TIS11-RELATED"/>
    <property type="match status" value="1"/>
</dbReference>
<dbReference type="Pfam" id="PF00642">
    <property type="entry name" value="zf-CCCH"/>
    <property type="match status" value="2"/>
</dbReference>
<dbReference type="GO" id="GO:0010468">
    <property type="term" value="P:regulation of gene expression"/>
    <property type="evidence" value="ECO:0007669"/>
    <property type="project" value="UniProtKB-ARBA"/>
</dbReference>
<dbReference type="GO" id="GO:0080090">
    <property type="term" value="P:regulation of primary metabolic process"/>
    <property type="evidence" value="ECO:0007669"/>
    <property type="project" value="UniProtKB-ARBA"/>
</dbReference>
<protein>
    <submittedName>
        <fullName evidence="8">C3H1-type domain-containing protein</fullName>
    </submittedName>
</protein>
<reference evidence="8" key="1">
    <citation type="submission" date="2017-02" db="UniProtKB">
        <authorList>
            <consortium name="WormBaseParasite"/>
        </authorList>
    </citation>
    <scope>IDENTIFICATION</scope>
</reference>
<dbReference type="InterPro" id="IPR000571">
    <property type="entry name" value="Znf_CCCH"/>
</dbReference>
<dbReference type="InterPro" id="IPR036855">
    <property type="entry name" value="Znf_CCCH_sf"/>
</dbReference>
<dbReference type="Gene3D" id="6.10.250.3220">
    <property type="match status" value="1"/>
</dbReference>
<feature type="zinc finger region" description="C3H1-type" evidence="5">
    <location>
        <begin position="204"/>
        <end position="232"/>
    </location>
</feature>
<evidence type="ECO:0000256" key="2">
    <source>
        <dbReference type="ARBA" id="ARBA00022737"/>
    </source>
</evidence>
<evidence type="ECO:0000313" key="7">
    <source>
        <dbReference type="Proteomes" id="UP000050640"/>
    </source>
</evidence>
<dbReference type="STRING" id="1147741.A0A0R3RZG7"/>
<feature type="zinc finger region" description="C3H1-type" evidence="5">
    <location>
        <begin position="165"/>
        <end position="193"/>
    </location>
</feature>
<evidence type="ECO:0000256" key="5">
    <source>
        <dbReference type="PROSITE-ProRule" id="PRU00723"/>
    </source>
</evidence>
<dbReference type="PANTHER" id="PTHR12547:SF144">
    <property type="entry name" value="C3H1-TYPE DOMAIN-CONTAINING PROTEIN"/>
    <property type="match status" value="1"/>
</dbReference>
<accession>A0A0R3RZG7</accession>
<name>A0A0R3RZG7_9BILA</name>
<keyword evidence="3 5" id="KW-0863">Zinc-finger</keyword>
<dbReference type="FunFam" id="4.10.1000.10:FF:000018">
    <property type="entry name" value="Zinc finger protein"/>
    <property type="match status" value="1"/>
</dbReference>
<dbReference type="GO" id="GO:0008270">
    <property type="term" value="F:zinc ion binding"/>
    <property type="evidence" value="ECO:0007669"/>
    <property type="project" value="UniProtKB-KW"/>
</dbReference>
<keyword evidence="2" id="KW-0677">Repeat</keyword>